<organism evidence="2 3">
    <name type="scientific">Koribacter versatilis (strain Ellin345)</name>
    <dbReference type="NCBI Taxonomy" id="204669"/>
    <lineage>
        <taxon>Bacteria</taxon>
        <taxon>Pseudomonadati</taxon>
        <taxon>Acidobacteriota</taxon>
        <taxon>Terriglobia</taxon>
        <taxon>Terriglobales</taxon>
        <taxon>Candidatus Korobacteraceae</taxon>
        <taxon>Candidatus Korobacter</taxon>
    </lineage>
</organism>
<dbReference type="STRING" id="204669.Acid345_0053"/>
<proteinExistence type="predicted"/>
<evidence type="ECO:0000313" key="2">
    <source>
        <dbReference type="EMBL" id="ABF39058.1"/>
    </source>
</evidence>
<feature type="chain" id="PRO_5004191727" description="Carboxypeptidase regulatory-like domain-containing protein" evidence="1">
    <location>
        <begin position="20"/>
        <end position="119"/>
    </location>
</feature>
<evidence type="ECO:0000256" key="1">
    <source>
        <dbReference type="SAM" id="SignalP"/>
    </source>
</evidence>
<dbReference type="SUPFAM" id="SSF49464">
    <property type="entry name" value="Carboxypeptidase regulatory domain-like"/>
    <property type="match status" value="1"/>
</dbReference>
<dbReference type="OrthoDB" id="113577at2"/>
<accession>Q1IVP2</accession>
<keyword evidence="1" id="KW-0732">Signal</keyword>
<sequence>MKTLLVGLMLMAGCASVWAQSDVVEVKQVQHLRGINGIVRDAKGQPLPGALIALRLQGSSTVMATTSSHLDGHFVMRLLAPGLYDMDVREAGFKKALYHLKVDDQGTKELLIVTMQAAK</sequence>
<dbReference type="EnsemblBacteria" id="ABF39058">
    <property type="protein sequence ID" value="ABF39058"/>
    <property type="gene ID" value="Acid345_0053"/>
</dbReference>
<dbReference type="RefSeq" id="WP_011520860.1">
    <property type="nucleotide sequence ID" value="NC_008009.1"/>
</dbReference>
<dbReference type="AlphaFoldDB" id="Q1IVP2"/>
<dbReference type="KEGG" id="aba:Acid345_0053"/>
<dbReference type="HOGENOM" id="CLU_2058296_0_0_0"/>
<evidence type="ECO:0000313" key="3">
    <source>
        <dbReference type="Proteomes" id="UP000002432"/>
    </source>
</evidence>
<keyword evidence="3" id="KW-1185">Reference proteome</keyword>
<reference evidence="2 3" key="1">
    <citation type="journal article" date="2009" name="Appl. Environ. Microbiol.">
        <title>Three genomes from the phylum Acidobacteria provide insight into the lifestyles of these microorganisms in soils.</title>
        <authorList>
            <person name="Ward N.L."/>
            <person name="Challacombe J.F."/>
            <person name="Janssen P.H."/>
            <person name="Henrissat B."/>
            <person name="Coutinho P.M."/>
            <person name="Wu M."/>
            <person name="Xie G."/>
            <person name="Haft D.H."/>
            <person name="Sait M."/>
            <person name="Badger J."/>
            <person name="Barabote R.D."/>
            <person name="Bradley B."/>
            <person name="Brettin T.S."/>
            <person name="Brinkac L.M."/>
            <person name="Bruce D."/>
            <person name="Creasy T."/>
            <person name="Daugherty S.C."/>
            <person name="Davidsen T.M."/>
            <person name="DeBoy R.T."/>
            <person name="Detter J.C."/>
            <person name="Dodson R.J."/>
            <person name="Durkin A.S."/>
            <person name="Ganapathy A."/>
            <person name="Gwinn-Giglio M."/>
            <person name="Han C.S."/>
            <person name="Khouri H."/>
            <person name="Kiss H."/>
            <person name="Kothari S.P."/>
            <person name="Madupu R."/>
            <person name="Nelson K.E."/>
            <person name="Nelson W.C."/>
            <person name="Paulsen I."/>
            <person name="Penn K."/>
            <person name="Ren Q."/>
            <person name="Rosovitz M.J."/>
            <person name="Selengut J.D."/>
            <person name="Shrivastava S."/>
            <person name="Sullivan S.A."/>
            <person name="Tapia R."/>
            <person name="Thompson L.S."/>
            <person name="Watkins K.L."/>
            <person name="Yang Q."/>
            <person name="Yu C."/>
            <person name="Zafar N."/>
            <person name="Zhou L."/>
            <person name="Kuske C.R."/>
        </authorList>
    </citation>
    <scope>NUCLEOTIDE SEQUENCE [LARGE SCALE GENOMIC DNA]</scope>
    <source>
        <strain evidence="2 3">Ellin345</strain>
    </source>
</reference>
<dbReference type="Pfam" id="PF13620">
    <property type="entry name" value="CarboxypepD_reg"/>
    <property type="match status" value="1"/>
</dbReference>
<dbReference type="Gene3D" id="2.60.40.1120">
    <property type="entry name" value="Carboxypeptidase-like, regulatory domain"/>
    <property type="match status" value="1"/>
</dbReference>
<feature type="signal peptide" evidence="1">
    <location>
        <begin position="1"/>
        <end position="19"/>
    </location>
</feature>
<evidence type="ECO:0008006" key="4">
    <source>
        <dbReference type="Google" id="ProtNLM"/>
    </source>
</evidence>
<dbReference type="Proteomes" id="UP000002432">
    <property type="component" value="Chromosome"/>
</dbReference>
<dbReference type="EMBL" id="CP000360">
    <property type="protein sequence ID" value="ABF39058.1"/>
    <property type="molecule type" value="Genomic_DNA"/>
</dbReference>
<name>Q1IVP2_KORVE</name>
<gene>
    <name evidence="2" type="ordered locus">Acid345_0053</name>
</gene>
<dbReference type="InterPro" id="IPR008969">
    <property type="entry name" value="CarboxyPept-like_regulatory"/>
</dbReference>
<protein>
    <recommendedName>
        <fullName evidence="4">Carboxypeptidase regulatory-like domain-containing protein</fullName>
    </recommendedName>
</protein>